<keyword evidence="2" id="KW-0614">Plasmid</keyword>
<dbReference type="AlphaFoldDB" id="A0A6G7VQL9"/>
<dbReference type="KEGG" id="mon:G8E03_15815"/>
<feature type="region of interest" description="Disordered" evidence="1">
    <location>
        <begin position="84"/>
        <end position="106"/>
    </location>
</feature>
<evidence type="ECO:0000313" key="3">
    <source>
        <dbReference type="Proteomes" id="UP000500791"/>
    </source>
</evidence>
<gene>
    <name evidence="2" type="ORF">G8E03_15815</name>
</gene>
<keyword evidence="3" id="KW-1185">Reference proteome</keyword>
<evidence type="ECO:0000313" key="2">
    <source>
        <dbReference type="EMBL" id="QIK42311.1"/>
    </source>
</evidence>
<dbReference type="Proteomes" id="UP000500791">
    <property type="component" value="Plasmid unnamed3"/>
</dbReference>
<sequence>MDGQMIVEQRPVTLPFIGARDYLHGPDLFYALADFLDLPADAGPLNYSIHDFIRTNHALLVQVEQAEQIDRKTMPTLLIAQTPDGPRVAAIGPDPSQSGARQERPSDEAEVIAASTQSETTITAPHLADVSPLEQAVLMNKALLSTLLPDLAVKWAFTRADFTAPLPARAAQIQVDCETPRPGRLYRSRLHIDGHDYGTIFFSGIAI</sequence>
<geneLocation type="plasmid" evidence="2 3">
    <name>unnamed3</name>
</geneLocation>
<dbReference type="EMBL" id="CP049814">
    <property type="protein sequence ID" value="QIK42311.1"/>
    <property type="molecule type" value="Genomic_DNA"/>
</dbReference>
<proteinExistence type="predicted"/>
<protein>
    <submittedName>
        <fullName evidence="2">Uncharacterized protein</fullName>
    </submittedName>
</protein>
<organism evidence="2 3">
    <name type="scientific">Pontivivens nitratireducens</name>
    <dbReference type="NCBI Taxonomy" id="2758038"/>
    <lineage>
        <taxon>Bacteria</taxon>
        <taxon>Pseudomonadati</taxon>
        <taxon>Pseudomonadota</taxon>
        <taxon>Alphaproteobacteria</taxon>
        <taxon>Rhodobacterales</taxon>
        <taxon>Paracoccaceae</taxon>
        <taxon>Pontivivens</taxon>
    </lineage>
</organism>
<accession>A0A6G7VQL9</accession>
<reference evidence="2 3" key="1">
    <citation type="submission" date="2020-03" db="EMBL/GenBank/DDBJ databases">
        <title>Complete genome sequence of Monaibacterium sp. ALG8 with diverse plasmids.</title>
        <authorList>
            <person name="Sun C."/>
        </authorList>
    </citation>
    <scope>NUCLEOTIDE SEQUENCE [LARGE SCALE GENOMIC DNA]</scope>
    <source>
        <strain evidence="2 3">ALG8</strain>
        <plasmid evidence="2 3">unnamed3</plasmid>
    </source>
</reference>
<dbReference type="RefSeq" id="WP_166194826.1">
    <property type="nucleotide sequence ID" value="NZ_JACJUQ010000013.1"/>
</dbReference>
<evidence type="ECO:0000256" key="1">
    <source>
        <dbReference type="SAM" id="MobiDB-lite"/>
    </source>
</evidence>
<name>A0A6G7VQL9_9RHOB</name>